<dbReference type="InterPro" id="IPR037069">
    <property type="entry name" value="AcylCoA_DH/ox_N_sf"/>
</dbReference>
<evidence type="ECO:0000256" key="5">
    <source>
        <dbReference type="ARBA" id="ARBA00023002"/>
    </source>
</evidence>
<organism evidence="7 8">
    <name type="scientific">Mycolicibacterium elephantis DSM 44368</name>
    <dbReference type="NCBI Taxonomy" id="1335622"/>
    <lineage>
        <taxon>Bacteria</taxon>
        <taxon>Bacillati</taxon>
        <taxon>Actinomycetota</taxon>
        <taxon>Actinomycetes</taxon>
        <taxon>Mycobacteriales</taxon>
        <taxon>Mycobacteriaceae</taxon>
        <taxon>Mycolicibacterium</taxon>
    </lineage>
</organism>
<dbReference type="InterPro" id="IPR009100">
    <property type="entry name" value="AcylCoA_DH/oxidase_NM_dom_sf"/>
</dbReference>
<comment type="similarity">
    <text evidence="2">Belongs to the acyl-CoA dehydrogenase family.</text>
</comment>
<keyword evidence="4" id="KW-0274">FAD</keyword>
<protein>
    <recommendedName>
        <fullName evidence="6">Acyl-CoA dehydrogenase/oxidase C-terminal domain-containing protein</fullName>
    </recommendedName>
</protein>
<dbReference type="SUPFAM" id="SSF56645">
    <property type="entry name" value="Acyl-CoA dehydrogenase NM domain-like"/>
    <property type="match status" value="1"/>
</dbReference>
<evidence type="ECO:0000256" key="2">
    <source>
        <dbReference type="ARBA" id="ARBA00009347"/>
    </source>
</evidence>
<keyword evidence="5" id="KW-0560">Oxidoreductase</keyword>
<dbReference type="GO" id="GO:0050660">
    <property type="term" value="F:flavin adenine dinucleotide binding"/>
    <property type="evidence" value="ECO:0007669"/>
    <property type="project" value="InterPro"/>
</dbReference>
<evidence type="ECO:0000313" key="7">
    <source>
        <dbReference type="EMBL" id="RWA19467.1"/>
    </source>
</evidence>
<dbReference type="InterPro" id="IPR009075">
    <property type="entry name" value="AcylCo_DH/oxidase_C"/>
</dbReference>
<dbReference type="RefSeq" id="WP_128109011.1">
    <property type="nucleotide sequence ID" value="NZ_ATDN01000018.1"/>
</dbReference>
<name>A0A439DT10_9MYCO</name>
<dbReference type="AlphaFoldDB" id="A0A439DT10"/>
<evidence type="ECO:0000313" key="8">
    <source>
        <dbReference type="Proteomes" id="UP000287177"/>
    </source>
</evidence>
<gene>
    <name evidence="7" type="ORF">MELE44368_20615</name>
</gene>
<comment type="caution">
    <text evidence="7">The sequence shown here is derived from an EMBL/GenBank/DDBJ whole genome shotgun (WGS) entry which is preliminary data.</text>
</comment>
<evidence type="ECO:0000256" key="1">
    <source>
        <dbReference type="ARBA" id="ARBA00001974"/>
    </source>
</evidence>
<evidence type="ECO:0000259" key="6">
    <source>
        <dbReference type="Pfam" id="PF00441"/>
    </source>
</evidence>
<dbReference type="Gene3D" id="1.10.540.10">
    <property type="entry name" value="Acyl-CoA dehydrogenase/oxidase, N-terminal domain"/>
    <property type="match status" value="1"/>
</dbReference>
<keyword evidence="8" id="KW-1185">Reference proteome</keyword>
<dbReference type="PANTHER" id="PTHR43884">
    <property type="entry name" value="ACYL-COA DEHYDROGENASE"/>
    <property type="match status" value="1"/>
</dbReference>
<comment type="cofactor">
    <cofactor evidence="1">
        <name>FAD</name>
        <dbReference type="ChEBI" id="CHEBI:57692"/>
    </cofactor>
</comment>
<sequence>MDFTFDDQQRELADVARDFFVAAGPADRVDAGPAAARLAWDNAVASLGIQALGVPGELGGLSGAVELAAVLEESGRTLYPAPLLTSVGYANGLLSCVGGAAHDLLRQVVDTGRAVAVVDHPSVALEDGVVVGVASAVVDAETADELLVLIGGSIVHIPGDAPRLSIEAQDGIDPSRRAARVRFDGVPATVLAVNADEAIATARARAQGLAAVEAVGGIRATLDSVIEHVSTRRQFGVPVGSFQAVQHRAVDMLLDLDRAAAAAYHAAWCADADPASLAWAGPLALRAAAAGYGRVARGAIQLYGGIGFTWEHHAHRHFRRAVALATRFGAADQQLDQGFAAIKG</sequence>
<evidence type="ECO:0000256" key="3">
    <source>
        <dbReference type="ARBA" id="ARBA00022630"/>
    </source>
</evidence>
<accession>A0A439DT10</accession>
<proteinExistence type="inferred from homology"/>
<dbReference type="PANTHER" id="PTHR43884:SF20">
    <property type="entry name" value="ACYL-COA DEHYDROGENASE FADE28"/>
    <property type="match status" value="1"/>
</dbReference>
<dbReference type="Proteomes" id="UP000287177">
    <property type="component" value="Unassembled WGS sequence"/>
</dbReference>
<dbReference type="InterPro" id="IPR036250">
    <property type="entry name" value="AcylCo_DH-like_C"/>
</dbReference>
<evidence type="ECO:0000256" key="4">
    <source>
        <dbReference type="ARBA" id="ARBA00022827"/>
    </source>
</evidence>
<dbReference type="GO" id="GO:0003995">
    <property type="term" value="F:acyl-CoA dehydrogenase activity"/>
    <property type="evidence" value="ECO:0007669"/>
    <property type="project" value="TreeGrafter"/>
</dbReference>
<dbReference type="EMBL" id="ATDN01000018">
    <property type="protein sequence ID" value="RWA19467.1"/>
    <property type="molecule type" value="Genomic_DNA"/>
</dbReference>
<feature type="domain" description="Acyl-CoA dehydrogenase/oxidase C-terminal" evidence="6">
    <location>
        <begin position="209"/>
        <end position="337"/>
    </location>
</feature>
<keyword evidence="3" id="KW-0285">Flavoprotein</keyword>
<dbReference type="SUPFAM" id="SSF47203">
    <property type="entry name" value="Acyl-CoA dehydrogenase C-terminal domain-like"/>
    <property type="match status" value="1"/>
</dbReference>
<reference evidence="7 8" key="1">
    <citation type="submission" date="2013-06" db="EMBL/GenBank/DDBJ databases">
        <title>The draft sequence of the Mycobacterium elephantis genome.</title>
        <authorList>
            <person name="Pettersson F.B."/>
            <person name="Das S."/>
            <person name="Dasgupta S."/>
            <person name="Bhattacharya A."/>
            <person name="Kirsebom L.A."/>
        </authorList>
    </citation>
    <scope>NUCLEOTIDE SEQUENCE [LARGE SCALE GENOMIC DNA]</scope>
    <source>
        <strain evidence="7 8">DSM 44368</strain>
    </source>
</reference>
<dbReference type="Pfam" id="PF00441">
    <property type="entry name" value="Acyl-CoA_dh_1"/>
    <property type="match status" value="1"/>
</dbReference>
<dbReference type="Gene3D" id="1.20.140.10">
    <property type="entry name" value="Butyryl-CoA Dehydrogenase, subunit A, domain 3"/>
    <property type="match status" value="1"/>
</dbReference>